<evidence type="ECO:0000256" key="5">
    <source>
        <dbReference type="ARBA" id="ARBA00013200"/>
    </source>
</evidence>
<evidence type="ECO:0000256" key="2">
    <source>
        <dbReference type="ARBA" id="ARBA00004651"/>
    </source>
</evidence>
<comment type="pathway">
    <text evidence="3 19">Cofactor biosynthesis; adenosylcobalamin biosynthesis; adenosylcobalamin from cob(II)yrinate a,c-diamide: step 7/7.</text>
</comment>
<dbReference type="Proteomes" id="UP000051562">
    <property type="component" value="Unassembled WGS sequence"/>
</dbReference>
<evidence type="ECO:0000313" key="23">
    <source>
        <dbReference type="Proteomes" id="UP000190130"/>
    </source>
</evidence>
<evidence type="ECO:0000256" key="19">
    <source>
        <dbReference type="HAMAP-Rule" id="MF_00719"/>
    </source>
</evidence>
<comment type="similarity">
    <text evidence="4 19">Belongs to the CobS family.</text>
</comment>
<evidence type="ECO:0000256" key="14">
    <source>
        <dbReference type="ARBA" id="ARBA00025228"/>
    </source>
</evidence>
<evidence type="ECO:0000256" key="1">
    <source>
        <dbReference type="ARBA" id="ARBA00001946"/>
    </source>
</evidence>
<dbReference type="Proteomes" id="UP000190130">
    <property type="component" value="Unassembled WGS sequence"/>
</dbReference>
<comment type="catalytic activity">
    <reaction evidence="18 19">
        <text>alpha-ribazole 5'-phosphate + adenosylcob(III)inamide-GDP = adenosylcob(III)alamin 5'-phosphate + GMP + H(+)</text>
        <dbReference type="Rhea" id="RHEA:23560"/>
        <dbReference type="ChEBI" id="CHEBI:15378"/>
        <dbReference type="ChEBI" id="CHEBI:57918"/>
        <dbReference type="ChEBI" id="CHEBI:58115"/>
        <dbReference type="ChEBI" id="CHEBI:60487"/>
        <dbReference type="ChEBI" id="CHEBI:60493"/>
        <dbReference type="EC" id="2.7.8.26"/>
    </reaction>
</comment>
<dbReference type="InterPro" id="IPR003805">
    <property type="entry name" value="CobS"/>
</dbReference>
<evidence type="ECO:0000256" key="4">
    <source>
        <dbReference type="ARBA" id="ARBA00010561"/>
    </source>
</evidence>
<dbReference type="GO" id="GO:0051073">
    <property type="term" value="F:adenosylcobinamide-GDP ribazoletransferase activity"/>
    <property type="evidence" value="ECO:0007669"/>
    <property type="project" value="UniProtKB-UniRule"/>
</dbReference>
<feature type="transmembrane region" description="Helical" evidence="19">
    <location>
        <begin position="158"/>
        <end position="179"/>
    </location>
</feature>
<dbReference type="PANTHER" id="PTHR34148">
    <property type="entry name" value="ADENOSYLCOBINAMIDE-GDP RIBAZOLETRANSFERASE"/>
    <property type="match status" value="1"/>
</dbReference>
<dbReference type="EMBL" id="FUYX01000009">
    <property type="protein sequence ID" value="SKB98384.1"/>
    <property type="molecule type" value="Genomic_DNA"/>
</dbReference>
<reference evidence="20 22" key="1">
    <citation type="submission" date="2015-10" db="EMBL/GenBank/DDBJ databases">
        <title>Draft genome of Bosea thiooxidans.</title>
        <authorList>
            <person name="Wang X."/>
        </authorList>
    </citation>
    <scope>NUCLEOTIDE SEQUENCE [LARGE SCALE GENOMIC DNA]</scope>
    <source>
        <strain evidence="20 22">CGMCC 9174</strain>
    </source>
</reference>
<evidence type="ECO:0000256" key="16">
    <source>
        <dbReference type="ARBA" id="ARBA00032853"/>
    </source>
</evidence>
<keyword evidence="8 19" id="KW-0169">Cobalamin biosynthesis</keyword>
<evidence type="ECO:0000256" key="8">
    <source>
        <dbReference type="ARBA" id="ARBA00022573"/>
    </source>
</evidence>
<evidence type="ECO:0000256" key="9">
    <source>
        <dbReference type="ARBA" id="ARBA00022679"/>
    </source>
</evidence>
<feature type="transmembrane region" description="Helical" evidence="19">
    <location>
        <begin position="256"/>
        <end position="278"/>
    </location>
</feature>
<proteinExistence type="inferred from homology"/>
<dbReference type="EC" id="2.7.8.26" evidence="5 19"/>
<dbReference type="STRING" id="53254.SAMN05660750_03465"/>
<evidence type="ECO:0000313" key="22">
    <source>
        <dbReference type="Proteomes" id="UP000051562"/>
    </source>
</evidence>
<name>A0A0Q3ICA2_9HYPH</name>
<accession>A0A0Q3ICA2</accession>
<keyword evidence="11 19" id="KW-0460">Magnesium</keyword>
<sequence>MADAETTTETTPPDWPGWTIATAICLRFWSRLPVPSLPGETDSHALPDFRAVPRALPFAALVIALPAAAVTLGAGLAGLGGLVVAVLALTALALTTGAFHEDGLADSADGLFGGHTPERRLEIMKDSRIGSYGALALGLSLLLRASLIAMILDRSGAVAAAAAVLAAAPWSRAEGLFLLATQPAARSTGAAASVGQPTVVTARIALALSLFLATGIALAAQLPVAGLLIGFALAHGATAVLSRLARRLIGGQTGDILGAAQQLAEIVIYLGLALALVWGMR</sequence>
<gene>
    <name evidence="19" type="primary">cobS</name>
    <name evidence="20" type="ORF">ARD30_01150</name>
    <name evidence="21" type="ORF">SAMN05660750_03465</name>
</gene>
<feature type="transmembrane region" description="Helical" evidence="19">
    <location>
        <begin position="200"/>
        <end position="219"/>
    </location>
</feature>
<dbReference type="HAMAP" id="MF_00719">
    <property type="entry name" value="CobS"/>
    <property type="match status" value="1"/>
</dbReference>
<keyword evidence="10 19" id="KW-0812">Transmembrane</keyword>
<dbReference type="UniPathway" id="UPA00148">
    <property type="reaction ID" value="UER00238"/>
</dbReference>
<evidence type="ECO:0000256" key="12">
    <source>
        <dbReference type="ARBA" id="ARBA00022989"/>
    </source>
</evidence>
<keyword evidence="13 19" id="KW-0472">Membrane</keyword>
<evidence type="ECO:0000256" key="15">
    <source>
        <dbReference type="ARBA" id="ARBA00032605"/>
    </source>
</evidence>
<evidence type="ECO:0000256" key="7">
    <source>
        <dbReference type="ARBA" id="ARBA00022475"/>
    </source>
</evidence>
<keyword evidence="12 19" id="KW-1133">Transmembrane helix</keyword>
<evidence type="ECO:0000313" key="21">
    <source>
        <dbReference type="EMBL" id="SKB98384.1"/>
    </source>
</evidence>
<dbReference type="AlphaFoldDB" id="A0A0Q3ICA2"/>
<dbReference type="GO" id="GO:0005886">
    <property type="term" value="C:plasma membrane"/>
    <property type="evidence" value="ECO:0007669"/>
    <property type="project" value="UniProtKB-SubCell"/>
</dbReference>
<comment type="cofactor">
    <cofactor evidence="1 19">
        <name>Mg(2+)</name>
        <dbReference type="ChEBI" id="CHEBI:18420"/>
    </cofactor>
</comment>
<keyword evidence="22" id="KW-1185">Reference proteome</keyword>
<protein>
    <recommendedName>
        <fullName evidence="6 19">Adenosylcobinamide-GDP ribazoletransferase</fullName>
        <ecNumber evidence="5 19">2.7.8.26</ecNumber>
    </recommendedName>
    <alternativeName>
        <fullName evidence="16 19">Cobalamin synthase</fullName>
    </alternativeName>
    <alternativeName>
        <fullName evidence="15 19">Cobalamin-5'-phosphate synthase</fullName>
    </alternativeName>
</protein>
<comment type="function">
    <text evidence="14 19">Joins adenosylcobinamide-GDP and alpha-ribazole to generate adenosylcobalamin (Ado-cobalamin). Also synthesizes adenosylcobalamin 5'-phosphate from adenosylcobinamide-GDP and alpha-ribazole 5'-phosphate.</text>
</comment>
<dbReference type="EMBL" id="LMAR01000001">
    <property type="protein sequence ID" value="KQK32543.1"/>
    <property type="molecule type" value="Genomic_DNA"/>
</dbReference>
<evidence type="ECO:0000256" key="18">
    <source>
        <dbReference type="ARBA" id="ARBA00049504"/>
    </source>
</evidence>
<dbReference type="PANTHER" id="PTHR34148:SF1">
    <property type="entry name" value="ADENOSYLCOBINAMIDE-GDP RIBAZOLETRANSFERASE"/>
    <property type="match status" value="1"/>
</dbReference>
<keyword evidence="9 19" id="KW-0808">Transferase</keyword>
<comment type="catalytic activity">
    <reaction evidence="17 19">
        <text>alpha-ribazole + adenosylcob(III)inamide-GDP = adenosylcob(III)alamin + GMP + H(+)</text>
        <dbReference type="Rhea" id="RHEA:16049"/>
        <dbReference type="ChEBI" id="CHEBI:10329"/>
        <dbReference type="ChEBI" id="CHEBI:15378"/>
        <dbReference type="ChEBI" id="CHEBI:18408"/>
        <dbReference type="ChEBI" id="CHEBI:58115"/>
        <dbReference type="ChEBI" id="CHEBI:60487"/>
        <dbReference type="EC" id="2.7.8.26"/>
    </reaction>
</comment>
<evidence type="ECO:0000256" key="3">
    <source>
        <dbReference type="ARBA" id="ARBA00004663"/>
    </source>
</evidence>
<evidence type="ECO:0000256" key="10">
    <source>
        <dbReference type="ARBA" id="ARBA00022692"/>
    </source>
</evidence>
<reference evidence="21 23" key="2">
    <citation type="submission" date="2017-02" db="EMBL/GenBank/DDBJ databases">
        <authorList>
            <person name="Peterson S.W."/>
        </authorList>
    </citation>
    <scope>NUCLEOTIDE SEQUENCE [LARGE SCALE GENOMIC DNA]</scope>
    <source>
        <strain evidence="21 23">DSM 9653</strain>
    </source>
</reference>
<organism evidence="20 22">
    <name type="scientific">Bosea thiooxidans</name>
    <dbReference type="NCBI Taxonomy" id="53254"/>
    <lineage>
        <taxon>Bacteria</taxon>
        <taxon>Pseudomonadati</taxon>
        <taxon>Pseudomonadota</taxon>
        <taxon>Alphaproteobacteria</taxon>
        <taxon>Hyphomicrobiales</taxon>
        <taxon>Boseaceae</taxon>
        <taxon>Bosea</taxon>
    </lineage>
</organism>
<dbReference type="Pfam" id="PF02654">
    <property type="entry name" value="CobS"/>
    <property type="match status" value="1"/>
</dbReference>
<dbReference type="GO" id="GO:0008818">
    <property type="term" value="F:cobalamin 5'-phosphate synthase activity"/>
    <property type="evidence" value="ECO:0007669"/>
    <property type="project" value="UniProtKB-UniRule"/>
</dbReference>
<feature type="transmembrane region" description="Helical" evidence="19">
    <location>
        <begin position="225"/>
        <end position="244"/>
    </location>
</feature>
<evidence type="ECO:0000256" key="11">
    <source>
        <dbReference type="ARBA" id="ARBA00022842"/>
    </source>
</evidence>
<evidence type="ECO:0000256" key="17">
    <source>
        <dbReference type="ARBA" id="ARBA00048623"/>
    </source>
</evidence>
<evidence type="ECO:0000256" key="13">
    <source>
        <dbReference type="ARBA" id="ARBA00023136"/>
    </source>
</evidence>
<dbReference type="GO" id="GO:0009236">
    <property type="term" value="P:cobalamin biosynthetic process"/>
    <property type="evidence" value="ECO:0007669"/>
    <property type="project" value="UniProtKB-UniRule"/>
</dbReference>
<evidence type="ECO:0000256" key="6">
    <source>
        <dbReference type="ARBA" id="ARBA00015850"/>
    </source>
</evidence>
<feature type="transmembrane region" description="Helical" evidence="19">
    <location>
        <begin position="129"/>
        <end position="152"/>
    </location>
</feature>
<keyword evidence="7 19" id="KW-1003">Cell membrane</keyword>
<evidence type="ECO:0000313" key="20">
    <source>
        <dbReference type="EMBL" id="KQK32543.1"/>
    </source>
</evidence>
<comment type="subcellular location">
    <subcellularLocation>
        <location evidence="2 19">Cell membrane</location>
        <topology evidence="2 19">Multi-pass membrane protein</topology>
    </subcellularLocation>
</comment>